<dbReference type="InterPro" id="IPR015943">
    <property type="entry name" value="WD40/YVTN_repeat-like_dom_sf"/>
</dbReference>
<dbReference type="Gene3D" id="2.130.10.10">
    <property type="entry name" value="YVTN repeat-like/Quinoprotein amine dehydrogenase"/>
    <property type="match status" value="1"/>
</dbReference>
<dbReference type="OrthoDB" id="9773938at2"/>
<name>J0P365_9BACT</name>
<organism evidence="1 2">
    <name type="scientific">Saprospira grandis DSM 2844</name>
    <dbReference type="NCBI Taxonomy" id="694433"/>
    <lineage>
        <taxon>Bacteria</taxon>
        <taxon>Pseudomonadati</taxon>
        <taxon>Bacteroidota</taxon>
        <taxon>Saprospiria</taxon>
        <taxon>Saprospirales</taxon>
        <taxon>Saprospiraceae</taxon>
        <taxon>Saprospira</taxon>
    </lineage>
</organism>
<dbReference type="Proteomes" id="UP000005113">
    <property type="component" value="Unassembled WGS sequence"/>
</dbReference>
<dbReference type="InterPro" id="IPR011044">
    <property type="entry name" value="Quino_amine_DH_bsu"/>
</dbReference>
<gene>
    <name evidence="1" type="ORF">SapgrDRAFT_0098</name>
</gene>
<evidence type="ECO:0000313" key="1">
    <source>
        <dbReference type="EMBL" id="EJF51857.1"/>
    </source>
</evidence>
<sequence length="358" mass="40156">MKSIRQTSLLYIFFFGLLSTACKKEEPSQTNSGFDQGILITNEGLYNQTSGTISHYDPEQQLVQNRIFKTTNQRDLGNVVQSINHFGEHTYIVVNNSNKIEWVNPQTFAEEGQLLQLQQPRYISPINDSLAYISQWGNDLLSGSIAIFNYQIGEQVGQIEGLGKGPERLLPYNNMVFVCLVGGLDTDQRLAIINSQTHQIDQYITVDDAPNSLQLDQNGLLWVACSGKAVYSNYPQIDTANSTMGSLIAINPNSKQIVHQLNLAKGQGAKQLIRNANGSQLFFIHKNAIYLLDPNQPSIREIKSGHYYGLGFDNENNILYAARYMGTESAWVDRLSSPNFILQDSFRAGIFANDFHFQ</sequence>
<dbReference type="SUPFAM" id="SSF50969">
    <property type="entry name" value="YVTN repeat-like/Quinoprotein amine dehydrogenase"/>
    <property type="match status" value="1"/>
</dbReference>
<reference evidence="2" key="1">
    <citation type="journal article" date="2012" name="Stand. Genomic Sci.">
        <title>Permanent draft genome sequence of the gliding predator Saprospira grandis strain Sa g1 (= HR1).</title>
        <authorList>
            <person name="Mavromatis K."/>
            <person name="Chertkov O."/>
            <person name="Lapidus A."/>
            <person name="Nolan M."/>
            <person name="Lucas S."/>
            <person name="Tice H."/>
            <person name="Del Rio T.G."/>
            <person name="Cheng J.F."/>
            <person name="Han C."/>
            <person name="Tapia R."/>
            <person name="Bruce D."/>
            <person name="Goodwin L.A."/>
            <person name="Pitluck S."/>
            <person name="Huntemann M."/>
            <person name="Liolios K."/>
            <person name="Pagani I."/>
            <person name="Ivanova N."/>
            <person name="Mikhailova N."/>
            <person name="Pati A."/>
            <person name="Chen A."/>
            <person name="Palaniappan K."/>
            <person name="Land M."/>
            <person name="Brambilla E.M."/>
            <person name="Rohde M."/>
            <person name="Spring S."/>
            <person name="Goker M."/>
            <person name="Detter J.C."/>
            <person name="Bristow J."/>
            <person name="Eisen J.A."/>
            <person name="Markowitz V."/>
            <person name="Hugenholtz P."/>
            <person name="Kyrpides N.C."/>
            <person name="Klenk H.P."/>
            <person name="Woyke T."/>
        </authorList>
    </citation>
    <scope>NUCLEOTIDE SEQUENCE [LARGE SCALE GENOMIC DNA]</scope>
    <source>
        <strain evidence="2">DSM 2844</strain>
    </source>
</reference>
<dbReference type="EMBL" id="JH719942">
    <property type="protein sequence ID" value="EJF51857.1"/>
    <property type="molecule type" value="Genomic_DNA"/>
</dbReference>
<evidence type="ECO:0000313" key="2">
    <source>
        <dbReference type="Proteomes" id="UP000005113"/>
    </source>
</evidence>
<dbReference type="HOGENOM" id="CLU_035696_0_0_10"/>
<dbReference type="Pfam" id="PF16819">
    <property type="entry name" value="DUF5074"/>
    <property type="match status" value="1"/>
</dbReference>
<accession>J0P365</accession>
<protein>
    <submittedName>
        <fullName evidence="1">Uncharacterized protein</fullName>
    </submittedName>
</protein>
<proteinExistence type="predicted"/>
<dbReference type="RefSeq" id="WP_002656358.1">
    <property type="nucleotide sequence ID" value="NZ_JH719942.1"/>
</dbReference>
<dbReference type="PROSITE" id="PS51257">
    <property type="entry name" value="PROKAR_LIPOPROTEIN"/>
    <property type="match status" value="1"/>
</dbReference>
<dbReference type="InterPro" id="IPR031815">
    <property type="entry name" value="DUF5074"/>
</dbReference>
<dbReference type="AlphaFoldDB" id="J0P365"/>